<feature type="region of interest" description="Disordered" evidence="2">
    <location>
        <begin position="1"/>
        <end position="20"/>
    </location>
</feature>
<reference evidence="3 4" key="1">
    <citation type="submission" date="2019-03" db="EMBL/GenBank/DDBJ databases">
        <title>WGS assembly of Setaria viridis.</title>
        <authorList>
            <person name="Huang P."/>
            <person name="Jenkins J."/>
            <person name="Grimwood J."/>
            <person name="Barry K."/>
            <person name="Healey A."/>
            <person name="Mamidi S."/>
            <person name="Sreedasyam A."/>
            <person name="Shu S."/>
            <person name="Feldman M."/>
            <person name="Wu J."/>
            <person name="Yu Y."/>
            <person name="Chen C."/>
            <person name="Johnson J."/>
            <person name="Rokhsar D."/>
            <person name="Baxter I."/>
            <person name="Schmutz J."/>
            <person name="Brutnell T."/>
            <person name="Kellogg E."/>
        </authorList>
    </citation>
    <scope>NUCLEOTIDE SEQUENCE [LARGE SCALE GENOMIC DNA]</scope>
    <source>
        <strain evidence="4">cv. A10</strain>
    </source>
</reference>
<evidence type="ECO:0000313" key="3">
    <source>
        <dbReference type="EMBL" id="TKW14468.1"/>
    </source>
</evidence>
<keyword evidence="1" id="KW-0175">Coiled coil</keyword>
<dbReference type="EMBL" id="CM016556">
    <property type="protein sequence ID" value="TKW14468.1"/>
    <property type="molecule type" value="Genomic_DNA"/>
</dbReference>
<dbReference type="AlphaFoldDB" id="A0A4U6UEW9"/>
<organism evidence="3 4">
    <name type="scientific">Setaria viridis</name>
    <name type="common">Green bristlegrass</name>
    <name type="synonym">Setaria italica subsp. viridis</name>
    <dbReference type="NCBI Taxonomy" id="4556"/>
    <lineage>
        <taxon>Eukaryota</taxon>
        <taxon>Viridiplantae</taxon>
        <taxon>Streptophyta</taxon>
        <taxon>Embryophyta</taxon>
        <taxon>Tracheophyta</taxon>
        <taxon>Spermatophyta</taxon>
        <taxon>Magnoliopsida</taxon>
        <taxon>Liliopsida</taxon>
        <taxon>Poales</taxon>
        <taxon>Poaceae</taxon>
        <taxon>PACMAD clade</taxon>
        <taxon>Panicoideae</taxon>
        <taxon>Panicodae</taxon>
        <taxon>Paniceae</taxon>
        <taxon>Cenchrinae</taxon>
        <taxon>Setaria</taxon>
    </lineage>
</organism>
<dbReference type="Gramene" id="TKW14464">
    <property type="protein sequence ID" value="TKW14464"/>
    <property type="gene ID" value="SEVIR_5G170100v2"/>
</dbReference>
<name>A0A4U6UEW9_SETVI</name>
<feature type="compositionally biased region" description="Acidic residues" evidence="2">
    <location>
        <begin position="10"/>
        <end position="20"/>
    </location>
</feature>
<sequence>MRLPPRSSWDAEDTIPVDTEVESGPLTTFFGPLVDLTVDDVPEVDTSHLGATMSMLQEVLRSVESLAVPSGSGGVPSSMLAGGTLALVDVTKADEVGALAPEPQIVKNAKGPMLELPSEFEFRRAIQSFQDLYDRAQRNARALQERNDSMQRLAQLEQECSHLTESLKVHEEATKSFAVERRDHEVLQEKLESRYKSLNKKYQELKRKEAIASS</sequence>
<gene>
    <name evidence="3" type="ORF">SEVIR_5G170100v2</name>
</gene>
<accession>A0A4U6UEW9</accession>
<proteinExistence type="predicted"/>
<dbReference type="EMBL" id="CM016556">
    <property type="protein sequence ID" value="TKW14464.1"/>
    <property type="molecule type" value="Genomic_DNA"/>
</dbReference>
<dbReference type="Gramene" id="TKW14468">
    <property type="protein sequence ID" value="TKW14468"/>
    <property type="gene ID" value="SEVIR_5G170100v2"/>
</dbReference>
<feature type="coiled-coil region" evidence="1">
    <location>
        <begin position="126"/>
        <end position="208"/>
    </location>
</feature>
<evidence type="ECO:0000256" key="1">
    <source>
        <dbReference type="SAM" id="Coils"/>
    </source>
</evidence>
<protein>
    <submittedName>
        <fullName evidence="3">Uncharacterized protein</fullName>
    </submittedName>
</protein>
<keyword evidence="4" id="KW-1185">Reference proteome</keyword>
<evidence type="ECO:0000256" key="2">
    <source>
        <dbReference type="SAM" id="MobiDB-lite"/>
    </source>
</evidence>
<dbReference type="Proteomes" id="UP000298652">
    <property type="component" value="Chromosome 5"/>
</dbReference>
<evidence type="ECO:0000313" key="4">
    <source>
        <dbReference type="Proteomes" id="UP000298652"/>
    </source>
</evidence>